<organism evidence="3">
    <name type="scientific">marine metagenome</name>
    <dbReference type="NCBI Taxonomy" id="408172"/>
    <lineage>
        <taxon>unclassified sequences</taxon>
        <taxon>metagenomes</taxon>
        <taxon>ecological metagenomes</taxon>
    </lineage>
</organism>
<accession>A0A381VWM3</accession>
<dbReference type="InterPro" id="IPR046879">
    <property type="entry name" value="KANL3/Tex30_Abhydrolase"/>
</dbReference>
<dbReference type="Gene3D" id="3.40.50.1820">
    <property type="entry name" value="alpha/beta hydrolase"/>
    <property type="match status" value="1"/>
</dbReference>
<evidence type="ECO:0000259" key="2">
    <source>
        <dbReference type="Pfam" id="PF20408"/>
    </source>
</evidence>
<dbReference type="PANTHER" id="PTHR13136:SF11">
    <property type="entry name" value="TESTIS-EXPRESSED PROTEIN 30"/>
    <property type="match status" value="1"/>
</dbReference>
<evidence type="ECO:0000256" key="1">
    <source>
        <dbReference type="SAM" id="MobiDB-lite"/>
    </source>
</evidence>
<protein>
    <recommendedName>
        <fullName evidence="2">KANL3/Tex30 alpha/beta hydrolase-like domain-containing protein</fullName>
    </recommendedName>
</protein>
<proteinExistence type="predicted"/>
<feature type="region of interest" description="Disordered" evidence="1">
    <location>
        <begin position="180"/>
        <end position="200"/>
    </location>
</feature>
<evidence type="ECO:0000313" key="3">
    <source>
        <dbReference type="EMBL" id="SVA44654.1"/>
    </source>
</evidence>
<dbReference type="EMBL" id="UINC01010001">
    <property type="protein sequence ID" value="SVA44654.1"/>
    <property type="molecule type" value="Genomic_DNA"/>
</dbReference>
<dbReference type="Pfam" id="PF20408">
    <property type="entry name" value="Abhydrolase_11"/>
    <property type="match status" value="1"/>
</dbReference>
<feature type="domain" description="KANL3/Tex30 alpha/beta hydrolase-like" evidence="2">
    <location>
        <begin position="41"/>
        <end position="198"/>
    </location>
</feature>
<dbReference type="SUPFAM" id="SSF53474">
    <property type="entry name" value="alpha/beta-Hydrolases"/>
    <property type="match status" value="1"/>
</dbReference>
<feature type="non-terminal residue" evidence="3">
    <location>
        <position position="200"/>
    </location>
</feature>
<gene>
    <name evidence="3" type="ORF">METZ01_LOCUS97508</name>
</gene>
<dbReference type="InterPro" id="IPR026555">
    <property type="entry name" value="NSL3/Tex30"/>
</dbReference>
<dbReference type="InterPro" id="IPR029058">
    <property type="entry name" value="AB_hydrolase_fold"/>
</dbReference>
<sequence length="200" mass="21770">MPALDTGTLSPDRCLDTNTELCRLPDPDIQVIRDGPAQAAQALILAHGAGQGSDSPFLQWFSVELARARLPGGLSIWRFDFPYMAMAKTTNRKRPPDRATILEAAWGQAISEVRRQSPRLKRLFIGGKSMGGRIASMIADHSGVDGLVCLGYPFHPPGQPEKLRTTHLATLNTPALICQGERDPFGSRPESSGWQLADVI</sequence>
<dbReference type="AlphaFoldDB" id="A0A381VWM3"/>
<name>A0A381VWM3_9ZZZZ</name>
<dbReference type="PANTHER" id="PTHR13136">
    <property type="entry name" value="TESTIS DEVELOPMENT PROTEIN PRTD"/>
    <property type="match status" value="1"/>
</dbReference>
<reference evidence="3" key="1">
    <citation type="submission" date="2018-05" db="EMBL/GenBank/DDBJ databases">
        <authorList>
            <person name="Lanie J.A."/>
            <person name="Ng W.-L."/>
            <person name="Kazmierczak K.M."/>
            <person name="Andrzejewski T.M."/>
            <person name="Davidsen T.M."/>
            <person name="Wayne K.J."/>
            <person name="Tettelin H."/>
            <person name="Glass J.I."/>
            <person name="Rusch D."/>
            <person name="Podicherti R."/>
            <person name="Tsui H.-C.T."/>
            <person name="Winkler M.E."/>
        </authorList>
    </citation>
    <scope>NUCLEOTIDE SEQUENCE</scope>
</reference>